<keyword evidence="3" id="KW-1185">Reference proteome</keyword>
<dbReference type="AlphaFoldDB" id="A0A9Q3PSX4"/>
<gene>
    <name evidence="2" type="ORF">O181_112629</name>
</gene>
<sequence length="121" mass="13528">MEDSRTSTSTKGLSRISDPLLESPEAELTEIPVVRCEQISQRSSRDIPVSVQVTVYGSKETRVGPSSQIVDRDNELAPSSEEALGTRKDRRPSVMLESNVCLRETPTDKSLVEKPQHYIRE</sequence>
<dbReference type="Proteomes" id="UP000765509">
    <property type="component" value="Unassembled WGS sequence"/>
</dbReference>
<reference evidence="2" key="1">
    <citation type="submission" date="2021-03" db="EMBL/GenBank/DDBJ databases">
        <title>Draft genome sequence of rust myrtle Austropuccinia psidii MF-1, a brazilian biotype.</title>
        <authorList>
            <person name="Quecine M.C."/>
            <person name="Pachon D.M.R."/>
            <person name="Bonatelli M.L."/>
            <person name="Correr F.H."/>
            <person name="Franceschini L.M."/>
            <person name="Leite T.F."/>
            <person name="Margarido G.R.A."/>
            <person name="Almeida C.A."/>
            <person name="Ferrarezi J.A."/>
            <person name="Labate C.A."/>
        </authorList>
    </citation>
    <scope>NUCLEOTIDE SEQUENCE</scope>
    <source>
        <strain evidence="2">MF-1</strain>
    </source>
</reference>
<dbReference type="EMBL" id="AVOT02090979">
    <property type="protein sequence ID" value="MBW0572914.1"/>
    <property type="molecule type" value="Genomic_DNA"/>
</dbReference>
<feature type="region of interest" description="Disordered" evidence="1">
    <location>
        <begin position="1"/>
        <end position="23"/>
    </location>
</feature>
<evidence type="ECO:0000256" key="1">
    <source>
        <dbReference type="SAM" id="MobiDB-lite"/>
    </source>
</evidence>
<evidence type="ECO:0000313" key="3">
    <source>
        <dbReference type="Proteomes" id="UP000765509"/>
    </source>
</evidence>
<name>A0A9Q3PSX4_9BASI</name>
<evidence type="ECO:0000313" key="2">
    <source>
        <dbReference type="EMBL" id="MBW0572914.1"/>
    </source>
</evidence>
<accession>A0A9Q3PSX4</accession>
<feature type="region of interest" description="Disordered" evidence="1">
    <location>
        <begin position="72"/>
        <end position="121"/>
    </location>
</feature>
<comment type="caution">
    <text evidence="2">The sequence shown here is derived from an EMBL/GenBank/DDBJ whole genome shotgun (WGS) entry which is preliminary data.</text>
</comment>
<organism evidence="2 3">
    <name type="scientific">Austropuccinia psidii MF-1</name>
    <dbReference type="NCBI Taxonomy" id="1389203"/>
    <lineage>
        <taxon>Eukaryota</taxon>
        <taxon>Fungi</taxon>
        <taxon>Dikarya</taxon>
        <taxon>Basidiomycota</taxon>
        <taxon>Pucciniomycotina</taxon>
        <taxon>Pucciniomycetes</taxon>
        <taxon>Pucciniales</taxon>
        <taxon>Sphaerophragmiaceae</taxon>
        <taxon>Austropuccinia</taxon>
    </lineage>
</organism>
<feature type="compositionally biased region" description="Polar residues" evidence="1">
    <location>
        <begin position="1"/>
        <end position="12"/>
    </location>
</feature>
<protein>
    <submittedName>
        <fullName evidence="2">Uncharacterized protein</fullName>
    </submittedName>
</protein>
<feature type="compositionally biased region" description="Basic and acidic residues" evidence="1">
    <location>
        <begin position="105"/>
        <end position="121"/>
    </location>
</feature>
<proteinExistence type="predicted"/>